<keyword evidence="3" id="KW-1185">Reference proteome</keyword>
<comment type="caution">
    <text evidence="2">The sequence shown here is derived from an EMBL/GenBank/DDBJ whole genome shotgun (WGS) entry which is preliminary data.</text>
</comment>
<dbReference type="RefSeq" id="WP_273923865.1">
    <property type="nucleotide sequence ID" value="NZ_JAMDGR010000017.1"/>
</dbReference>
<dbReference type="Proteomes" id="UP001217610">
    <property type="component" value="Unassembled WGS sequence"/>
</dbReference>
<proteinExistence type="predicted"/>
<dbReference type="EMBL" id="JAMDGR010000017">
    <property type="protein sequence ID" value="MDD1150941.1"/>
    <property type="molecule type" value="Genomic_DNA"/>
</dbReference>
<evidence type="ECO:0000313" key="3">
    <source>
        <dbReference type="Proteomes" id="UP001217610"/>
    </source>
</evidence>
<organism evidence="2 3">
    <name type="scientific">Pseudomonas idahonensis</name>
    <dbReference type="NCBI Taxonomy" id="2942628"/>
    <lineage>
        <taxon>Bacteria</taxon>
        <taxon>Pseudomonadati</taxon>
        <taxon>Pseudomonadota</taxon>
        <taxon>Gammaproteobacteria</taxon>
        <taxon>Pseudomonadales</taxon>
        <taxon>Pseudomonadaceae</taxon>
        <taxon>Pseudomonas</taxon>
    </lineage>
</organism>
<accession>A0ABT5Q9Q3</accession>
<evidence type="ECO:0000256" key="1">
    <source>
        <dbReference type="SAM" id="MobiDB-lite"/>
    </source>
</evidence>
<name>A0ABT5Q9Q3_9PSED</name>
<feature type="region of interest" description="Disordered" evidence="1">
    <location>
        <begin position="1"/>
        <end position="40"/>
    </location>
</feature>
<sequence>MSVFSTLFDPLEKPAPSATDTHQAPHEEEATVDPAQPQEQAESANLPLLEAADAYFAFHLFAAHFPSQAEAERFAFEQWEPEPAADASDAEFSAWEARNPSWRLRQELGYYMDADFVELIGKDDCPQYLDSLIRSDAEQQRLRSRIKAHYSHFIIVGSESIDGDQRSVASGPNQRPPQSTPTLDYLGEFNGSSAPH</sequence>
<evidence type="ECO:0000313" key="2">
    <source>
        <dbReference type="EMBL" id="MDD1150941.1"/>
    </source>
</evidence>
<protein>
    <submittedName>
        <fullName evidence="2">Uncharacterized protein</fullName>
    </submittedName>
</protein>
<reference evidence="2 3" key="1">
    <citation type="submission" date="2022-05" db="EMBL/GenBank/DDBJ databases">
        <title>Novel Pseudomonas spp. Isolated from a Rainbow Trout Aquaculture Facility.</title>
        <authorList>
            <person name="Testerman T."/>
            <person name="Graf J."/>
        </authorList>
    </citation>
    <scope>NUCLEOTIDE SEQUENCE [LARGE SCALE GENOMIC DNA]</scope>
    <source>
        <strain evidence="2 3">ID357</strain>
    </source>
</reference>
<feature type="region of interest" description="Disordered" evidence="1">
    <location>
        <begin position="163"/>
        <end position="196"/>
    </location>
</feature>
<gene>
    <name evidence="2" type="ORF">M5G25_21900</name>
</gene>